<dbReference type="EMBL" id="CP136962">
    <property type="protein sequence ID" value="WOS98731.1"/>
    <property type="molecule type" value="Genomic_DNA"/>
</dbReference>
<keyword evidence="2" id="KW-1185">Reference proteome</keyword>
<organism evidence="1 2">
    <name type="scientific">Neisseria perflava</name>
    <dbReference type="NCBI Taxonomy" id="33053"/>
    <lineage>
        <taxon>Bacteria</taxon>
        <taxon>Pseudomonadati</taxon>
        <taxon>Pseudomonadota</taxon>
        <taxon>Betaproteobacteria</taxon>
        <taxon>Neisseriales</taxon>
        <taxon>Neisseriaceae</taxon>
        <taxon>Neisseria</taxon>
    </lineage>
</organism>
<proteinExistence type="predicted"/>
<evidence type="ECO:0000313" key="1">
    <source>
        <dbReference type="EMBL" id="WOS98731.1"/>
    </source>
</evidence>
<gene>
    <name evidence="1" type="ORF">CYJ98_003470</name>
</gene>
<dbReference type="Proteomes" id="UP000234781">
    <property type="component" value="Chromosome"/>
</dbReference>
<sequence length="140" mass="16638">MNNLQVSMNHKRITIDNNIAIDFTEKFLNKLKEFFTFSRNSYVFDRDITYLSEKANIIIVISHKIDIYIIFKDYVYLDNTILNSKIVRRFIKKYPILASSYELINPMKLEFKNSNIVWDYLSFTYDAKQAAITLLITTLN</sequence>
<dbReference type="RefSeq" id="WP_143485314.1">
    <property type="nucleotide sequence ID" value="NZ_CP136962.1"/>
</dbReference>
<reference evidence="2" key="1">
    <citation type="submission" date="2017-12" db="EMBL/GenBank/DDBJ databases">
        <title>Phylogenetic diversity of female urinary microbiome.</title>
        <authorList>
            <person name="Thomas-White K."/>
            <person name="Wolfe A.J."/>
        </authorList>
    </citation>
    <scope>NUCLEOTIDE SEQUENCE [LARGE SCALE GENOMIC DNA]</scope>
    <source>
        <strain evidence="2">UMB0023</strain>
    </source>
</reference>
<dbReference type="AlphaFoldDB" id="A0AAF0YU46"/>
<name>A0AAF0YU46_NEIPE</name>
<evidence type="ECO:0000313" key="2">
    <source>
        <dbReference type="Proteomes" id="UP000234781"/>
    </source>
</evidence>
<protein>
    <submittedName>
        <fullName evidence="1">Uncharacterized protein</fullName>
    </submittedName>
</protein>
<accession>A0AAF0YU46</accession>